<evidence type="ECO:0000256" key="1">
    <source>
        <dbReference type="SAM" id="Phobius"/>
    </source>
</evidence>
<keyword evidence="1" id="KW-0472">Membrane</keyword>
<evidence type="ECO:0000313" key="2">
    <source>
        <dbReference type="EMBL" id="ADY55532.1"/>
    </source>
</evidence>
<evidence type="ECO:0000313" key="3">
    <source>
        <dbReference type="Proteomes" id="UP000007488"/>
    </source>
</evidence>
<dbReference type="HOGENOM" id="CLU_159392_0_0_9"/>
<sequence length="107" mass="12086">MIRATMVLLFILALLIGGIFLQMFLSKRKSKWFGLILPAITFLYSLLMVLGLAVYDGLSGGESFMLIASMFFIGNLPTIVLLGIYFACREKMKLRAQLEKMNIQDLE</sequence>
<keyword evidence="3" id="KW-1185">Reference proteome</keyword>
<accession>F0SUN9</accession>
<feature type="transmembrane region" description="Helical" evidence="1">
    <location>
        <begin position="32"/>
        <end position="55"/>
    </location>
</feature>
<keyword evidence="1" id="KW-1133">Transmembrane helix</keyword>
<dbReference type="eggNOG" id="ENOG5032VG4">
    <property type="taxonomic scope" value="Bacteria"/>
</dbReference>
<protein>
    <submittedName>
        <fullName evidence="2">Uncharacterized protein</fullName>
    </submittedName>
</protein>
<feature type="transmembrane region" description="Helical" evidence="1">
    <location>
        <begin position="67"/>
        <end position="88"/>
    </location>
</feature>
<keyword evidence="1" id="KW-0812">Transmembrane</keyword>
<dbReference type="OrthoDB" id="2200068at2"/>
<reference evidence="2 3" key="1">
    <citation type="journal article" date="2011" name="Stand. Genomic Sci.">
        <title>Complete genome sequence of Syntrophobotulus glycolicus type strain (FlGlyR).</title>
        <authorList>
            <person name="Han C."/>
            <person name="Mwirichia R."/>
            <person name="Chertkov O."/>
            <person name="Held B."/>
            <person name="Lapidus A."/>
            <person name="Nolan M."/>
            <person name="Lucas S."/>
            <person name="Hammon N."/>
            <person name="Deshpande S."/>
            <person name="Cheng J.F."/>
            <person name="Tapia R."/>
            <person name="Goodwin L."/>
            <person name="Pitluck S."/>
            <person name="Huntemann M."/>
            <person name="Liolios K."/>
            <person name="Ivanova N."/>
            <person name="Pagani I."/>
            <person name="Mavromatis K."/>
            <person name="Ovchinikova G."/>
            <person name="Pati A."/>
            <person name="Chen A."/>
            <person name="Palaniappan K."/>
            <person name="Land M."/>
            <person name="Hauser L."/>
            <person name="Brambilla E.M."/>
            <person name="Rohde M."/>
            <person name="Spring S."/>
            <person name="Sikorski J."/>
            <person name="Goker M."/>
            <person name="Woyke T."/>
            <person name="Bristow J."/>
            <person name="Eisen J.A."/>
            <person name="Markowitz V."/>
            <person name="Hugenholtz P."/>
            <person name="Kyrpides N.C."/>
            <person name="Klenk H.P."/>
            <person name="Detter J.C."/>
        </authorList>
    </citation>
    <scope>NUCLEOTIDE SEQUENCE [LARGE SCALE GENOMIC DNA]</scope>
    <source>
        <strain evidence="3">DSM 8271 / FlGlyR</strain>
    </source>
</reference>
<feature type="transmembrane region" description="Helical" evidence="1">
    <location>
        <begin position="6"/>
        <end position="25"/>
    </location>
</feature>
<dbReference type="KEGG" id="sgy:Sgly_1215"/>
<dbReference type="EMBL" id="CP002547">
    <property type="protein sequence ID" value="ADY55532.1"/>
    <property type="molecule type" value="Genomic_DNA"/>
</dbReference>
<reference evidence="3" key="2">
    <citation type="submission" date="2011-02" db="EMBL/GenBank/DDBJ databases">
        <title>The complete genome of Syntrophobotulus glycolicus DSM 8271.</title>
        <authorList>
            <person name="Lucas S."/>
            <person name="Copeland A."/>
            <person name="Lapidus A."/>
            <person name="Bruce D."/>
            <person name="Goodwin L."/>
            <person name="Pitluck S."/>
            <person name="Kyrpides N."/>
            <person name="Mavromatis K."/>
            <person name="Pagani I."/>
            <person name="Ivanova N."/>
            <person name="Mikhailova N."/>
            <person name="Chertkov O."/>
            <person name="Held B."/>
            <person name="Detter J.C."/>
            <person name="Tapia R."/>
            <person name="Han C."/>
            <person name="Land M."/>
            <person name="Hauser L."/>
            <person name="Markowitz V."/>
            <person name="Cheng J.-F."/>
            <person name="Hugenholtz P."/>
            <person name="Woyke T."/>
            <person name="Wu D."/>
            <person name="Spring S."/>
            <person name="Schroeder M."/>
            <person name="Brambilla E."/>
            <person name="Klenk H.-P."/>
            <person name="Eisen J.A."/>
        </authorList>
    </citation>
    <scope>NUCLEOTIDE SEQUENCE [LARGE SCALE GENOMIC DNA]</scope>
    <source>
        <strain evidence="3">DSM 8271 / FlGlyR</strain>
    </source>
</reference>
<gene>
    <name evidence="2" type="ordered locus">Sgly_1215</name>
</gene>
<dbReference type="RefSeq" id="WP_013624402.1">
    <property type="nucleotide sequence ID" value="NC_015172.1"/>
</dbReference>
<organism evidence="2 3">
    <name type="scientific">Syntrophobotulus glycolicus (strain DSM 8271 / FlGlyR)</name>
    <dbReference type="NCBI Taxonomy" id="645991"/>
    <lineage>
        <taxon>Bacteria</taxon>
        <taxon>Bacillati</taxon>
        <taxon>Bacillota</taxon>
        <taxon>Clostridia</taxon>
        <taxon>Eubacteriales</taxon>
        <taxon>Desulfitobacteriaceae</taxon>
        <taxon>Syntrophobotulus</taxon>
    </lineage>
</organism>
<dbReference type="Proteomes" id="UP000007488">
    <property type="component" value="Chromosome"/>
</dbReference>
<proteinExistence type="predicted"/>
<dbReference type="AlphaFoldDB" id="F0SUN9"/>
<name>F0SUN9_SYNGF</name>